<name>A0A917UP85_9ACTN</name>
<accession>A0A917UP85</accession>
<evidence type="ECO:0000313" key="6">
    <source>
        <dbReference type="EMBL" id="GGJ72040.1"/>
    </source>
</evidence>
<dbReference type="PANTHER" id="PTHR47053:SF1">
    <property type="entry name" value="MUREIN DD-ENDOPEPTIDASE MEPH-RELATED"/>
    <property type="match status" value="1"/>
</dbReference>
<evidence type="ECO:0000256" key="4">
    <source>
        <dbReference type="ARBA" id="ARBA00022807"/>
    </source>
</evidence>
<dbReference type="PROSITE" id="PS51935">
    <property type="entry name" value="NLPC_P60"/>
    <property type="match status" value="1"/>
</dbReference>
<gene>
    <name evidence="6" type="ORF">GCM10010121_098210</name>
</gene>
<evidence type="ECO:0000313" key="7">
    <source>
        <dbReference type="Proteomes" id="UP000657574"/>
    </source>
</evidence>
<reference evidence="6" key="1">
    <citation type="journal article" date="2014" name="Int. J. Syst. Evol. Microbiol.">
        <title>Complete genome sequence of Corynebacterium casei LMG S-19264T (=DSM 44701T), isolated from a smear-ripened cheese.</title>
        <authorList>
            <consortium name="US DOE Joint Genome Institute (JGI-PGF)"/>
            <person name="Walter F."/>
            <person name="Albersmeier A."/>
            <person name="Kalinowski J."/>
            <person name="Ruckert C."/>
        </authorList>
    </citation>
    <scope>NUCLEOTIDE SEQUENCE</scope>
    <source>
        <strain evidence="6">JCM 3086</strain>
    </source>
</reference>
<comment type="similarity">
    <text evidence="1">Belongs to the peptidase C40 family.</text>
</comment>
<evidence type="ECO:0000259" key="5">
    <source>
        <dbReference type="PROSITE" id="PS51935"/>
    </source>
</evidence>
<dbReference type="Gene3D" id="3.90.1720.10">
    <property type="entry name" value="endopeptidase domain like (from Nostoc punctiforme)"/>
    <property type="match status" value="1"/>
</dbReference>
<keyword evidence="7" id="KW-1185">Reference proteome</keyword>
<organism evidence="6 7">
    <name type="scientific">Streptomyces brasiliensis</name>
    <dbReference type="NCBI Taxonomy" id="1954"/>
    <lineage>
        <taxon>Bacteria</taxon>
        <taxon>Bacillati</taxon>
        <taxon>Actinomycetota</taxon>
        <taxon>Actinomycetes</taxon>
        <taxon>Kitasatosporales</taxon>
        <taxon>Streptomycetaceae</taxon>
        <taxon>Streptomyces</taxon>
    </lineage>
</organism>
<dbReference type="EMBL" id="BMQA01000139">
    <property type="protein sequence ID" value="GGJ72040.1"/>
    <property type="molecule type" value="Genomic_DNA"/>
</dbReference>
<dbReference type="SUPFAM" id="SSF54001">
    <property type="entry name" value="Cysteine proteinases"/>
    <property type="match status" value="1"/>
</dbReference>
<feature type="domain" description="NlpC/P60" evidence="5">
    <location>
        <begin position="5"/>
        <end position="133"/>
    </location>
</feature>
<dbReference type="InterPro" id="IPR000064">
    <property type="entry name" value="NLP_P60_dom"/>
</dbReference>
<dbReference type="AlphaFoldDB" id="A0A917UP85"/>
<proteinExistence type="inferred from homology"/>
<reference evidence="6" key="2">
    <citation type="submission" date="2020-09" db="EMBL/GenBank/DDBJ databases">
        <authorList>
            <person name="Sun Q."/>
            <person name="Ohkuma M."/>
        </authorList>
    </citation>
    <scope>NUCLEOTIDE SEQUENCE</scope>
    <source>
        <strain evidence="6">JCM 3086</strain>
    </source>
</reference>
<dbReference type="Pfam" id="PF00877">
    <property type="entry name" value="NLPC_P60"/>
    <property type="match status" value="1"/>
</dbReference>
<dbReference type="RefSeq" id="WP_229841702.1">
    <property type="nucleotide sequence ID" value="NZ_BMQA01000139.1"/>
</dbReference>
<dbReference type="PANTHER" id="PTHR47053">
    <property type="entry name" value="MUREIN DD-ENDOPEPTIDASE MEPH-RELATED"/>
    <property type="match status" value="1"/>
</dbReference>
<dbReference type="Proteomes" id="UP000657574">
    <property type="component" value="Unassembled WGS sequence"/>
</dbReference>
<keyword evidence="2" id="KW-0645">Protease</keyword>
<dbReference type="InterPro" id="IPR038765">
    <property type="entry name" value="Papain-like_cys_pep_sf"/>
</dbReference>
<sequence>MTAPTSYASGGNASGKSYGICCTPSGKSGARIKGFDCSGLTTYAYTKAGIRLPRTAAAQAGADQRIPASLDTNALKPGDRVFYAYAPGHDSTIYHVGIYAGSGQMINAARPGTVVRLDAVDTMSGSAGGARLL</sequence>
<evidence type="ECO:0000256" key="1">
    <source>
        <dbReference type="ARBA" id="ARBA00007074"/>
    </source>
</evidence>
<comment type="caution">
    <text evidence="6">The sequence shown here is derived from an EMBL/GenBank/DDBJ whole genome shotgun (WGS) entry which is preliminary data.</text>
</comment>
<evidence type="ECO:0000256" key="3">
    <source>
        <dbReference type="ARBA" id="ARBA00022801"/>
    </source>
</evidence>
<dbReference type="GO" id="GO:0006508">
    <property type="term" value="P:proteolysis"/>
    <property type="evidence" value="ECO:0007669"/>
    <property type="project" value="UniProtKB-KW"/>
</dbReference>
<dbReference type="InterPro" id="IPR051202">
    <property type="entry name" value="Peptidase_C40"/>
</dbReference>
<keyword evidence="3" id="KW-0378">Hydrolase</keyword>
<keyword evidence="4" id="KW-0788">Thiol protease</keyword>
<evidence type="ECO:0000256" key="2">
    <source>
        <dbReference type="ARBA" id="ARBA00022670"/>
    </source>
</evidence>
<dbReference type="GO" id="GO:0008234">
    <property type="term" value="F:cysteine-type peptidase activity"/>
    <property type="evidence" value="ECO:0007669"/>
    <property type="project" value="UniProtKB-KW"/>
</dbReference>
<protein>
    <recommendedName>
        <fullName evidence="5">NlpC/P60 domain-containing protein</fullName>
    </recommendedName>
</protein>